<feature type="coiled-coil region" evidence="1">
    <location>
        <begin position="198"/>
        <end position="225"/>
    </location>
</feature>
<dbReference type="AlphaFoldDB" id="A0A9Q5HV82"/>
<keyword evidence="3" id="KW-1185">Reference proteome</keyword>
<proteinExistence type="predicted"/>
<comment type="caution">
    <text evidence="2">The sequence shown here is derived from an EMBL/GenBank/DDBJ whole genome shotgun (WGS) entry which is preliminary data.</text>
</comment>
<name>A0A9Q5HV82_SANBA</name>
<protein>
    <submittedName>
        <fullName evidence="2">Uncharacterized protein</fullName>
    </submittedName>
</protein>
<dbReference type="Pfam" id="PF07426">
    <property type="entry name" value="Dynactin_p22"/>
    <property type="match status" value="1"/>
</dbReference>
<dbReference type="OrthoDB" id="16729at2759"/>
<dbReference type="InterPro" id="IPR009991">
    <property type="entry name" value="DCTN3"/>
</dbReference>
<evidence type="ECO:0000313" key="3">
    <source>
        <dbReference type="Proteomes" id="UP000757232"/>
    </source>
</evidence>
<dbReference type="GO" id="GO:0005869">
    <property type="term" value="C:dynactin complex"/>
    <property type="evidence" value="ECO:0007669"/>
    <property type="project" value="InterPro"/>
</dbReference>
<evidence type="ECO:0000256" key="1">
    <source>
        <dbReference type="SAM" id="Coils"/>
    </source>
</evidence>
<accession>A0A9Q5HV82</accession>
<dbReference type="GO" id="GO:0061640">
    <property type="term" value="P:cytoskeleton-dependent cytokinesis"/>
    <property type="evidence" value="ECO:0007669"/>
    <property type="project" value="InterPro"/>
</dbReference>
<gene>
    <name evidence="2" type="ORF">A7U60_g6470</name>
</gene>
<organism evidence="2 3">
    <name type="scientific">Sanghuangporus baumii</name>
    <name type="common">Phellinus baumii</name>
    <dbReference type="NCBI Taxonomy" id="108892"/>
    <lineage>
        <taxon>Eukaryota</taxon>
        <taxon>Fungi</taxon>
        <taxon>Dikarya</taxon>
        <taxon>Basidiomycota</taxon>
        <taxon>Agaricomycotina</taxon>
        <taxon>Agaricomycetes</taxon>
        <taxon>Hymenochaetales</taxon>
        <taxon>Hymenochaetaceae</taxon>
        <taxon>Sanghuangporus</taxon>
    </lineage>
</organism>
<sequence length="227" mass="25365">MSPIPNPLGRFVPPPIDPQLSLELRIRWLEVLLLGIKQDASAKSSKERAKAKEEGKQGEKETFVLKAEQTQKRFDGSYLISSTDDQHAQILTPAFALSGASAPPAYSSMSTEELDALLAEMEPEIREADRDLRELDILEKRGVLGAGKLEEYEDLAPRIEALQKAHSEDVATVADIERRIANVLRQYTTHIDALSELFVEWNDVLSAAEDKISRLERDRAEKAKMGL</sequence>
<dbReference type="Proteomes" id="UP000757232">
    <property type="component" value="Unassembled WGS sequence"/>
</dbReference>
<dbReference type="EMBL" id="LNZH02000201">
    <property type="protein sequence ID" value="OCB86574.1"/>
    <property type="molecule type" value="Genomic_DNA"/>
</dbReference>
<keyword evidence="1" id="KW-0175">Coiled coil</keyword>
<reference evidence="2" key="1">
    <citation type="submission" date="2016-06" db="EMBL/GenBank/DDBJ databases">
        <title>Draft Genome sequence of the fungus Inonotus baumii.</title>
        <authorList>
            <person name="Zhu H."/>
            <person name="Lin W."/>
        </authorList>
    </citation>
    <scope>NUCLEOTIDE SEQUENCE</scope>
    <source>
        <strain evidence="2">821</strain>
    </source>
</reference>
<evidence type="ECO:0000313" key="2">
    <source>
        <dbReference type="EMBL" id="OCB86574.1"/>
    </source>
</evidence>